<protein>
    <submittedName>
        <fullName evidence="1">Uncharacterized protein</fullName>
    </submittedName>
</protein>
<comment type="caution">
    <text evidence="1">The sequence shown here is derived from an EMBL/GenBank/DDBJ whole genome shotgun (WGS) entry which is preliminary data.</text>
</comment>
<reference evidence="1 2" key="1">
    <citation type="journal article" date="2015" name="PLoS ONE">
        <title>Genomic analysis reveals the molecular basis for capsule loss in the group B streptococcus population.</title>
        <authorList>
            <consortium name="DEVANI Consortium"/>
            <person name="Rosini R."/>
            <person name="Campisi E."/>
            <person name="De Chiara M."/>
            <person name="Tettelin H."/>
            <person name="Rinaudo D."/>
            <person name="Toniolo C."/>
            <person name="Metruccio M."/>
            <person name="Guidotti S."/>
            <person name="Sorensen U.B."/>
            <person name="Kilian M."/>
            <person name="Ramirez M."/>
            <person name="Janulczyk R."/>
            <person name="Donati C."/>
            <person name="Grandi G."/>
            <person name="Margarit I."/>
        </authorList>
    </citation>
    <scope>NUCLEOTIDE SEQUENCE [LARGE SCALE GENOMIC DNA]</scope>
    <source>
        <strain evidence="1 2">DK-B-USS-215</strain>
    </source>
</reference>
<evidence type="ECO:0000313" key="2">
    <source>
        <dbReference type="Proteomes" id="UP000035346"/>
    </source>
</evidence>
<evidence type="ECO:0000313" key="1">
    <source>
        <dbReference type="EMBL" id="KLL36530.1"/>
    </source>
</evidence>
<proteinExistence type="predicted"/>
<dbReference type="RefSeq" id="WP_047209079.1">
    <property type="nucleotide sequence ID" value="NZ_LBKL01000084.1"/>
</dbReference>
<organism evidence="1 2">
    <name type="scientific">Streptococcus agalactiae</name>
    <dbReference type="NCBI Taxonomy" id="1311"/>
    <lineage>
        <taxon>Bacteria</taxon>
        <taxon>Bacillati</taxon>
        <taxon>Bacillota</taxon>
        <taxon>Bacilli</taxon>
        <taxon>Lactobacillales</taxon>
        <taxon>Streptococcaceae</taxon>
        <taxon>Streptococcus</taxon>
    </lineage>
</organism>
<sequence>MSNHLEIVMDIDTLEIFEVINHDEKYDDVEIAELALDSDSVLMSQEKKVQSNKQSQTATLVTERYIQLTLFDTILDSELIGQKIAYFNDS</sequence>
<accession>A0A837KX62</accession>
<name>A0A837KX62_STRAG</name>
<dbReference type="EMBL" id="LBKL01000084">
    <property type="protein sequence ID" value="KLL36530.1"/>
    <property type="molecule type" value="Genomic_DNA"/>
</dbReference>
<gene>
    <name evidence="1" type="ORF">WA04_08955</name>
</gene>
<dbReference type="AlphaFoldDB" id="A0A837KX62"/>
<dbReference type="Proteomes" id="UP000035346">
    <property type="component" value="Unassembled WGS sequence"/>
</dbReference>